<dbReference type="InterPro" id="IPR019920">
    <property type="entry name" value="F420-binding_dom_put"/>
</dbReference>
<feature type="domain" description="Pyridoxamine 5'-phosphate oxidase N-terminal" evidence="2">
    <location>
        <begin position="2"/>
        <end position="136"/>
    </location>
</feature>
<dbReference type="GO" id="GO:0016491">
    <property type="term" value="F:oxidoreductase activity"/>
    <property type="evidence" value="ECO:0007669"/>
    <property type="project" value="UniProtKB-KW"/>
</dbReference>
<sequence>MLKDELLALLGQRGLGVLTTIKRDGRPQLSNVTYAFDPEPRLIRVSLTADRAKTANLRRDPRASLYVNGPGGASYVVAEGDAHLSPVAADPHDDVVESLIDLYRAAADREHPDWPDYRTAMVAERRLILTLTPTHTYGMA</sequence>
<keyword evidence="1 3" id="KW-0560">Oxidoreductase</keyword>
<dbReference type="NCBIfam" id="TIGR03618">
    <property type="entry name" value="Rv1155_F420"/>
    <property type="match status" value="1"/>
</dbReference>
<evidence type="ECO:0000256" key="1">
    <source>
        <dbReference type="ARBA" id="ARBA00023002"/>
    </source>
</evidence>
<dbReference type="InterPro" id="IPR011576">
    <property type="entry name" value="Pyridox_Oxase_N"/>
</dbReference>
<dbReference type="InterPro" id="IPR052019">
    <property type="entry name" value="F420H2_bilvrd_red/Heme_oxyg"/>
</dbReference>
<dbReference type="SUPFAM" id="SSF50475">
    <property type="entry name" value="FMN-binding split barrel"/>
    <property type="match status" value="1"/>
</dbReference>
<name>A0ABV6QDJ4_9ACTN</name>
<dbReference type="Pfam" id="PF01243">
    <property type="entry name" value="PNPOx_N"/>
    <property type="match status" value="1"/>
</dbReference>
<dbReference type="EC" id="1.-.-.-" evidence="3"/>
<comment type="caution">
    <text evidence="3">The sequence shown here is derived from an EMBL/GenBank/DDBJ whole genome shotgun (WGS) entry which is preliminary data.</text>
</comment>
<proteinExistence type="predicted"/>
<dbReference type="Proteomes" id="UP001589890">
    <property type="component" value="Unassembled WGS sequence"/>
</dbReference>
<reference evidence="3 4" key="1">
    <citation type="submission" date="2024-09" db="EMBL/GenBank/DDBJ databases">
        <authorList>
            <person name="Sun Q."/>
            <person name="Mori K."/>
        </authorList>
    </citation>
    <scope>NUCLEOTIDE SEQUENCE [LARGE SCALE GENOMIC DNA]</scope>
    <source>
        <strain evidence="3 4">CGMCC 1.15906</strain>
    </source>
</reference>
<gene>
    <name evidence="3" type="ORF">ACFFGN_01490</name>
</gene>
<keyword evidence="4" id="KW-1185">Reference proteome</keyword>
<evidence type="ECO:0000259" key="2">
    <source>
        <dbReference type="Pfam" id="PF01243"/>
    </source>
</evidence>
<dbReference type="InterPro" id="IPR012349">
    <property type="entry name" value="Split_barrel_FMN-bd"/>
</dbReference>
<dbReference type="RefSeq" id="WP_380043393.1">
    <property type="nucleotide sequence ID" value="NZ_JBHLTC010000001.1"/>
</dbReference>
<dbReference type="EMBL" id="JBHLTC010000001">
    <property type="protein sequence ID" value="MFC0622715.1"/>
    <property type="molecule type" value="Genomic_DNA"/>
</dbReference>
<evidence type="ECO:0000313" key="4">
    <source>
        <dbReference type="Proteomes" id="UP001589890"/>
    </source>
</evidence>
<accession>A0ABV6QDJ4</accession>
<evidence type="ECO:0000313" key="3">
    <source>
        <dbReference type="EMBL" id="MFC0622715.1"/>
    </source>
</evidence>
<protein>
    <submittedName>
        <fullName evidence="3">PPOX class F420-dependent oxidoreductase</fullName>
        <ecNumber evidence="3">1.-.-.-</ecNumber>
    </submittedName>
</protein>
<dbReference type="PANTHER" id="PTHR35176:SF2">
    <property type="entry name" value="F420H(2)-DEPENDENT REDUCTASE RV1155"/>
    <property type="match status" value="1"/>
</dbReference>
<dbReference type="Gene3D" id="2.30.110.10">
    <property type="entry name" value="Electron Transport, Fmn-binding Protein, Chain A"/>
    <property type="match status" value="1"/>
</dbReference>
<organism evidence="3 4">
    <name type="scientific">Kribbella deserti</name>
    <dbReference type="NCBI Taxonomy" id="1926257"/>
    <lineage>
        <taxon>Bacteria</taxon>
        <taxon>Bacillati</taxon>
        <taxon>Actinomycetota</taxon>
        <taxon>Actinomycetes</taxon>
        <taxon>Propionibacteriales</taxon>
        <taxon>Kribbellaceae</taxon>
        <taxon>Kribbella</taxon>
    </lineage>
</organism>
<dbReference type="PANTHER" id="PTHR35176">
    <property type="entry name" value="HEME OXYGENASE HI_0854-RELATED"/>
    <property type="match status" value="1"/>
</dbReference>